<sequence>MAIQWFPGHMNSARKAVEETIAKVDVVIEIVDARLPLSSSNPMLETLRLHRQRPALKILNKADLADPAMNKVWLEWFKQQPGTACLLLGEDNKQLGAKKISQLCRQLAPHRTGFEKPMRALIVGIPNVGKSTLMNVLMNRKIAQVADTPGVTKRQQRVELADGMILYDTPGLLWPRIEREESGLRLALAGSVGRNAFHETEVAWFGVQTFMQRYPEQLKARFKLPDLEGTFEDVFARIGRKRGAILPGGVIDEQKTSEIILTEFRSGALGRITLETPEDFVAPPEPIRQTDYTGGMGPAADDAEPAAQ</sequence>
<evidence type="ECO:0000313" key="7">
    <source>
        <dbReference type="EMBL" id="KPC52165.1"/>
    </source>
</evidence>
<dbReference type="PATRIC" id="fig|857265.3.peg.2867"/>
<keyword evidence="2 3" id="KW-0342">GTP-binding</keyword>
<dbReference type="InterPro" id="IPR019991">
    <property type="entry name" value="GTP-bd_ribosome_bgen"/>
</dbReference>
<dbReference type="Proteomes" id="UP000037939">
    <property type="component" value="Unassembled WGS sequence"/>
</dbReference>
<comment type="caution">
    <text evidence="7">The sequence shown here is derived from an EMBL/GenBank/DDBJ whole genome shotgun (WGS) entry which is preliminary data.</text>
</comment>
<evidence type="ECO:0000256" key="2">
    <source>
        <dbReference type="ARBA" id="ARBA00023134"/>
    </source>
</evidence>
<dbReference type="PANTHER" id="PTHR45782">
    <property type="entry name" value="MITOCHONDRIAL RIBOSOME-ASSOCIATED GTPASE 1"/>
    <property type="match status" value="1"/>
</dbReference>
<dbReference type="RefSeq" id="WP_053938419.1">
    <property type="nucleotide sequence ID" value="NZ_LAQT01000010.1"/>
</dbReference>
<dbReference type="EMBL" id="LAQT01000010">
    <property type="protein sequence ID" value="KPC52165.1"/>
    <property type="molecule type" value="Genomic_DNA"/>
</dbReference>
<proteinExistence type="inferred from homology"/>
<dbReference type="PANTHER" id="PTHR45782:SF4">
    <property type="entry name" value="MITOCHONDRIAL RIBOSOME-ASSOCIATED GTPASE 1"/>
    <property type="match status" value="1"/>
</dbReference>
<keyword evidence="3" id="KW-0963">Cytoplasm</keyword>
<evidence type="ECO:0000259" key="6">
    <source>
        <dbReference type="PROSITE" id="PS51721"/>
    </source>
</evidence>
<keyword evidence="8" id="KW-1185">Reference proteome</keyword>
<feature type="region of interest" description="Disordered" evidence="5">
    <location>
        <begin position="281"/>
        <end position="308"/>
    </location>
</feature>
<name>A0A0N0XHY4_9NEIS</name>
<evidence type="ECO:0000256" key="5">
    <source>
        <dbReference type="SAM" id="MobiDB-lite"/>
    </source>
</evidence>
<dbReference type="PROSITE" id="PS51721">
    <property type="entry name" value="G_CP"/>
    <property type="match status" value="1"/>
</dbReference>
<dbReference type="STRING" id="857265.WG78_13935"/>
<evidence type="ECO:0000313" key="8">
    <source>
        <dbReference type="Proteomes" id="UP000037939"/>
    </source>
</evidence>
<dbReference type="CDD" id="cd01856">
    <property type="entry name" value="YlqF"/>
    <property type="match status" value="1"/>
</dbReference>
<evidence type="ECO:0000256" key="1">
    <source>
        <dbReference type="ARBA" id="ARBA00022741"/>
    </source>
</evidence>
<dbReference type="PIRSF" id="PIRSF006230">
    <property type="entry name" value="MG442"/>
    <property type="match status" value="1"/>
</dbReference>
<dbReference type="GO" id="GO:0005525">
    <property type="term" value="F:GTP binding"/>
    <property type="evidence" value="ECO:0007669"/>
    <property type="project" value="UniProtKB-KW"/>
</dbReference>
<dbReference type="Gene3D" id="1.10.1580.10">
    <property type="match status" value="1"/>
</dbReference>
<accession>A0A0N0XHY4</accession>
<dbReference type="SUPFAM" id="SSF52540">
    <property type="entry name" value="P-loop containing nucleoside triphosphate hydrolases"/>
    <property type="match status" value="1"/>
</dbReference>
<comment type="function">
    <text evidence="3">Required for a late step of 50S ribosomal subunit assembly. Has GTPase activity.</text>
</comment>
<evidence type="ECO:0000256" key="4">
    <source>
        <dbReference type="PIRSR" id="PIRSR006230-1"/>
    </source>
</evidence>
<dbReference type="GO" id="GO:0003924">
    <property type="term" value="F:GTPase activity"/>
    <property type="evidence" value="ECO:0007669"/>
    <property type="project" value="TreeGrafter"/>
</dbReference>
<organism evidence="7 8">
    <name type="scientific">Amantichitinum ursilacus</name>
    <dbReference type="NCBI Taxonomy" id="857265"/>
    <lineage>
        <taxon>Bacteria</taxon>
        <taxon>Pseudomonadati</taxon>
        <taxon>Pseudomonadota</taxon>
        <taxon>Betaproteobacteria</taxon>
        <taxon>Neisseriales</taxon>
        <taxon>Chitinibacteraceae</taxon>
        <taxon>Amantichitinum</taxon>
    </lineage>
</organism>
<dbReference type="GO" id="GO:0006412">
    <property type="term" value="P:translation"/>
    <property type="evidence" value="ECO:0007669"/>
    <property type="project" value="TreeGrafter"/>
</dbReference>
<feature type="binding site" evidence="4">
    <location>
        <position position="171"/>
    </location>
    <ligand>
        <name>GTP</name>
        <dbReference type="ChEBI" id="CHEBI:37565"/>
    </ligand>
</feature>
<dbReference type="InterPro" id="IPR030378">
    <property type="entry name" value="G_CP_dom"/>
</dbReference>
<dbReference type="InterPro" id="IPR027417">
    <property type="entry name" value="P-loop_NTPase"/>
</dbReference>
<gene>
    <name evidence="7" type="primary">rbgA</name>
    <name evidence="7" type="ORF">WG78_13935</name>
</gene>
<dbReference type="AlphaFoldDB" id="A0A0N0XHY4"/>
<evidence type="ECO:0000256" key="3">
    <source>
        <dbReference type="PIRNR" id="PIRNR006230"/>
    </source>
</evidence>
<dbReference type="GO" id="GO:0005737">
    <property type="term" value="C:cytoplasm"/>
    <property type="evidence" value="ECO:0007669"/>
    <property type="project" value="UniProtKB-SubCell"/>
</dbReference>
<reference evidence="7 8" key="1">
    <citation type="submission" date="2015-07" db="EMBL/GenBank/DDBJ databases">
        <title>Draft genome sequence of the Amantichitinum ursilacus IGB-41, a new chitin-degrading bacterium.</title>
        <authorList>
            <person name="Kirstahler P."/>
            <person name="Guenther M."/>
            <person name="Grumaz C."/>
            <person name="Rupp S."/>
            <person name="Zibek S."/>
            <person name="Sohn K."/>
        </authorList>
    </citation>
    <scope>NUCLEOTIDE SEQUENCE [LARGE SCALE GENOMIC DNA]</scope>
    <source>
        <strain evidence="7 8">IGB-41</strain>
    </source>
</reference>
<dbReference type="InterPro" id="IPR006073">
    <property type="entry name" value="GTP-bd"/>
</dbReference>
<dbReference type="InterPro" id="IPR023179">
    <property type="entry name" value="GTP-bd_ortho_bundle_sf"/>
</dbReference>
<feature type="binding site" evidence="4">
    <location>
        <begin position="60"/>
        <end position="63"/>
    </location>
    <ligand>
        <name>GTP</name>
        <dbReference type="ChEBI" id="CHEBI:37565"/>
    </ligand>
</feature>
<feature type="domain" description="CP-type G" evidence="6">
    <location>
        <begin position="10"/>
        <end position="175"/>
    </location>
</feature>
<dbReference type="Pfam" id="PF01926">
    <property type="entry name" value="MMR_HSR1"/>
    <property type="match status" value="1"/>
</dbReference>
<feature type="binding site" evidence="4">
    <location>
        <begin position="127"/>
        <end position="132"/>
    </location>
    <ligand>
        <name>GTP</name>
        <dbReference type="ChEBI" id="CHEBI:37565"/>
    </ligand>
</feature>
<dbReference type="NCBIfam" id="TIGR03596">
    <property type="entry name" value="GTPase_YlqF"/>
    <property type="match status" value="1"/>
</dbReference>
<protein>
    <recommendedName>
        <fullName evidence="3">Ribosome biogenesis GTPase A</fullName>
    </recommendedName>
</protein>
<dbReference type="OrthoDB" id="9779790at2"/>
<comment type="subcellular location">
    <subcellularLocation>
        <location evidence="3">Cytoplasm</location>
    </subcellularLocation>
</comment>
<comment type="similarity">
    <text evidence="3">Belongs to the TRAFAC class YlqF/YawG GTPase family. MTG1 subfamily.</text>
</comment>
<dbReference type="InterPro" id="IPR016478">
    <property type="entry name" value="GTPase_MTG1"/>
</dbReference>
<dbReference type="Gene3D" id="3.40.50.300">
    <property type="entry name" value="P-loop containing nucleotide triphosphate hydrolases"/>
    <property type="match status" value="1"/>
</dbReference>
<keyword evidence="1 3" id="KW-0547">Nucleotide-binding</keyword>